<gene>
    <name evidence="2" type="ORF">BIW11_12517</name>
</gene>
<evidence type="ECO:0000313" key="2">
    <source>
        <dbReference type="EMBL" id="OQR69031.1"/>
    </source>
</evidence>
<dbReference type="EMBL" id="MNPL01022460">
    <property type="protein sequence ID" value="OQR69031.1"/>
    <property type="molecule type" value="Genomic_DNA"/>
</dbReference>
<feature type="compositionally biased region" description="Low complexity" evidence="1">
    <location>
        <begin position="340"/>
        <end position="357"/>
    </location>
</feature>
<evidence type="ECO:0008006" key="4">
    <source>
        <dbReference type="Google" id="ProtNLM"/>
    </source>
</evidence>
<name>A0A1V9X6Q4_9ACAR</name>
<organism evidence="2 3">
    <name type="scientific">Tropilaelaps mercedesae</name>
    <dbReference type="NCBI Taxonomy" id="418985"/>
    <lineage>
        <taxon>Eukaryota</taxon>
        <taxon>Metazoa</taxon>
        <taxon>Ecdysozoa</taxon>
        <taxon>Arthropoda</taxon>
        <taxon>Chelicerata</taxon>
        <taxon>Arachnida</taxon>
        <taxon>Acari</taxon>
        <taxon>Parasitiformes</taxon>
        <taxon>Mesostigmata</taxon>
        <taxon>Gamasina</taxon>
        <taxon>Dermanyssoidea</taxon>
        <taxon>Laelapidae</taxon>
        <taxon>Tropilaelaps</taxon>
    </lineage>
</organism>
<dbReference type="Proteomes" id="UP000192247">
    <property type="component" value="Unassembled WGS sequence"/>
</dbReference>
<feature type="region of interest" description="Disordered" evidence="1">
    <location>
        <begin position="1"/>
        <end position="35"/>
    </location>
</feature>
<evidence type="ECO:0000313" key="3">
    <source>
        <dbReference type="Proteomes" id="UP000192247"/>
    </source>
</evidence>
<accession>A0A1V9X6Q4</accession>
<feature type="compositionally biased region" description="Basic and acidic residues" evidence="1">
    <location>
        <begin position="175"/>
        <end position="187"/>
    </location>
</feature>
<dbReference type="OrthoDB" id="10485068at2759"/>
<feature type="region of interest" description="Disordered" evidence="1">
    <location>
        <begin position="328"/>
        <end position="362"/>
    </location>
</feature>
<dbReference type="AlphaFoldDB" id="A0A1V9X6Q4"/>
<feature type="compositionally biased region" description="Basic and acidic residues" evidence="1">
    <location>
        <begin position="137"/>
        <end position="149"/>
    </location>
</feature>
<reference evidence="2 3" key="1">
    <citation type="journal article" date="2017" name="Gigascience">
        <title>Draft genome of the honey bee ectoparasitic mite, Tropilaelaps mercedesae, is shaped by the parasitic life history.</title>
        <authorList>
            <person name="Dong X."/>
            <person name="Armstrong S.D."/>
            <person name="Xia D."/>
            <person name="Makepeace B.L."/>
            <person name="Darby A.C."/>
            <person name="Kadowaki T."/>
        </authorList>
    </citation>
    <scope>NUCLEOTIDE SEQUENCE [LARGE SCALE GENOMIC DNA]</scope>
    <source>
        <strain evidence="2">Wuxi-XJTLU</strain>
    </source>
</reference>
<evidence type="ECO:0000256" key="1">
    <source>
        <dbReference type="SAM" id="MobiDB-lite"/>
    </source>
</evidence>
<sequence length="958" mass="106770">MAEALGESMEKVLWDSEGLSRSTTPRSAADDSVMDGSMMRVSSTMLQSTPLSERLPSLPSLLSSAIKPGKEPAKVVPLIDDPDETADAIGKFGKTAREYKCQHTPAHRLPSKPPRRSLLHRLSLIAEKSFNSTPRKSLKDRTHEGRQEEPQQTSPPPAKLDDINYTDRSTETTLTEEHIGDGQDHSAVDGSSELADFNNNKTSITGECFPADSAPALTTRGVRADANERESEANPGKRMPSKDSCTCQNCQDILAQDLSVDVPSEVSCSLASLESHNARSVCQSSFSHEEDPGEYQNFSDRQSAYRLALPTPDVPEGRLSQISLQLHRNLKRRKSDGTSEKVSVTSETSASPSSKRSFWTSKKSAVTPQITGTINVPQLLKRPGRISISNDEYGLRPGYCDTPPSFLLPDKDSDVLNASINSIMIVLMPSGTAEPNDPDSRAWTNSAHGGDDGGDSQRQIVVRDPLLKDLLEELKQVMVDQEMILKQSSKALDECGRLMGQANANQGIVLAEQMLHVALQRYFAAEGELQWYIDGGEFEPQRDSIVIRELKIRFLEEFRANVAASKDQFVFLVLLKVGHRVEASDVLWMGPEDREIVVKGRWSHGIFKGPGGKPNFRLGANSPVRSKARRRSFNFWNTEETPEVQKSKDSPKECEAAEDFEFDFNRSNWKVDIEIYSFFLKRPRWESSLALNKIARKLEQVRSTTSPSTRRRNIRGESDRHIEVRKSSFGLLARATLSKDDVLARRRVTLVACLNPSPFESQLTIVGEARLNDDVHYTALLNVKDHTGFFGRQGGMRTFVGKLSNTVLSFFERCPSPQDEVKPVRIFDLSSLSEDCIEMDTVEGLFFHSFTLWLRNDTGTYGSASDQRDEDVVLHKPALPSPSERWSSEPHLTCEDVVESESIMSDISEESSSTALAGASQQASEHCLRLCTNSRKQTLLWVEHLRRALRQARIVELV</sequence>
<keyword evidence="3" id="KW-1185">Reference proteome</keyword>
<dbReference type="InParanoid" id="A0A1V9X6Q4"/>
<proteinExistence type="predicted"/>
<comment type="caution">
    <text evidence="2">The sequence shown here is derived from an EMBL/GenBank/DDBJ whole genome shotgun (WGS) entry which is preliminary data.</text>
</comment>
<feature type="region of interest" description="Disordered" evidence="1">
    <location>
        <begin position="431"/>
        <end position="457"/>
    </location>
</feature>
<protein>
    <recommendedName>
        <fullName evidence="4">PH domain-containing protein</fullName>
    </recommendedName>
</protein>
<feature type="region of interest" description="Disordered" evidence="1">
    <location>
        <begin position="124"/>
        <end position="243"/>
    </location>
</feature>
<feature type="compositionally biased region" description="Basic and acidic residues" evidence="1">
    <location>
        <begin position="222"/>
        <end position="232"/>
    </location>
</feature>